<dbReference type="InterPro" id="IPR011705">
    <property type="entry name" value="BACK"/>
</dbReference>
<evidence type="ECO:0000256" key="2">
    <source>
        <dbReference type="ARBA" id="ARBA00022737"/>
    </source>
</evidence>
<dbReference type="PANTHER" id="PTHR24412">
    <property type="entry name" value="KELCH PROTEIN"/>
    <property type="match status" value="1"/>
</dbReference>
<dbReference type="PIRSF" id="PIRSF037037">
    <property type="entry name" value="Kelch-like_protein_gigaxonin"/>
    <property type="match status" value="1"/>
</dbReference>
<dbReference type="AlphaFoldDB" id="A0A7K9EVQ7"/>
<evidence type="ECO:0000313" key="5">
    <source>
        <dbReference type="Proteomes" id="UP000578343"/>
    </source>
</evidence>
<dbReference type="SMART" id="SM00875">
    <property type="entry name" value="BACK"/>
    <property type="match status" value="1"/>
</dbReference>
<dbReference type="InterPro" id="IPR056737">
    <property type="entry name" value="Beta-prop_ATRN-MKLN-like"/>
</dbReference>
<proteinExistence type="predicted"/>
<gene>
    <name evidence="4" type="primary">Klhl10</name>
    <name evidence="4" type="ORF">BARMAR_R04209</name>
</gene>
<dbReference type="Pfam" id="PF24981">
    <property type="entry name" value="Beta-prop_ATRN-LZTR1"/>
    <property type="match status" value="1"/>
</dbReference>
<reference evidence="4 5" key="1">
    <citation type="submission" date="2019-09" db="EMBL/GenBank/DDBJ databases">
        <title>Bird 10,000 Genomes (B10K) Project - Family phase.</title>
        <authorList>
            <person name="Zhang G."/>
        </authorList>
    </citation>
    <scope>NUCLEOTIDE SEQUENCE [LARGE SCALE GENOMIC DNA]</scope>
    <source>
        <strain evidence="4">B10K-DU-001-21</strain>
        <tissue evidence="4">Muscle</tissue>
    </source>
</reference>
<dbReference type="FunFam" id="1.25.40.420:FF:000001">
    <property type="entry name" value="Kelch-like family member 12"/>
    <property type="match status" value="1"/>
</dbReference>
<dbReference type="Proteomes" id="UP000578343">
    <property type="component" value="Unassembled WGS sequence"/>
</dbReference>
<dbReference type="InterPro" id="IPR006652">
    <property type="entry name" value="Kelch_1"/>
</dbReference>
<dbReference type="PANTHER" id="PTHR24412:SF172">
    <property type="entry name" value="KELCH-LIKE PROTEIN 10"/>
    <property type="match status" value="1"/>
</dbReference>
<dbReference type="SMART" id="SM00612">
    <property type="entry name" value="Kelch"/>
    <property type="match status" value="6"/>
</dbReference>
<feature type="domain" description="BTB" evidence="3">
    <location>
        <begin position="34"/>
        <end position="101"/>
    </location>
</feature>
<dbReference type="OrthoDB" id="191037at2759"/>
<dbReference type="SUPFAM" id="SSF117281">
    <property type="entry name" value="Kelch motif"/>
    <property type="match status" value="1"/>
</dbReference>
<accession>A0A7K9EVQ7</accession>
<feature type="non-terminal residue" evidence="4">
    <location>
        <position position="1"/>
    </location>
</feature>
<dbReference type="Gene3D" id="3.30.710.10">
    <property type="entry name" value="Potassium Channel Kv1.1, Chain A"/>
    <property type="match status" value="1"/>
</dbReference>
<dbReference type="InterPro" id="IPR011333">
    <property type="entry name" value="SKP1/BTB/POZ_sf"/>
</dbReference>
<keyword evidence="1" id="KW-0880">Kelch repeat</keyword>
<evidence type="ECO:0000256" key="1">
    <source>
        <dbReference type="ARBA" id="ARBA00022441"/>
    </source>
</evidence>
<dbReference type="Pfam" id="PF07707">
    <property type="entry name" value="BACK"/>
    <property type="match status" value="1"/>
</dbReference>
<protein>
    <submittedName>
        <fullName evidence="4">KLH10 protein</fullName>
    </submittedName>
</protein>
<dbReference type="Pfam" id="PF01344">
    <property type="entry name" value="Kelch_1"/>
    <property type="match status" value="1"/>
</dbReference>
<dbReference type="Gene3D" id="1.25.40.420">
    <property type="match status" value="1"/>
</dbReference>
<evidence type="ECO:0000259" key="3">
    <source>
        <dbReference type="PROSITE" id="PS50097"/>
    </source>
</evidence>
<dbReference type="Pfam" id="PF00651">
    <property type="entry name" value="BTB"/>
    <property type="match status" value="1"/>
</dbReference>
<dbReference type="InterPro" id="IPR000210">
    <property type="entry name" value="BTB/POZ_dom"/>
</dbReference>
<sequence>ARALPRRSSSHMERNGTPVCCTTFHEIRLEREHFDVTISVEGAEFSAHKIILCRCSNYFRALFSRRWNTPENRVHKVYSTSAEMMGLVIEYAYTGTVPVTADNVESLLITADYLSVLGIVRRCCEFLRAHLCLDNCIGIWKFTDTYCCPDLREAAFIFILCHFKEITQVSPEFVDLSVKELKDIIEKDQLNVTEEHVTFEAVLKWVVHDPQNRRQYVPDLLGKVRLALMTSEYFLNNIKTHDYVKDSEECKLLTIDVMMEMHRLSECGPDSSHFTNPLSRPRLPYAVMFAIGGWSGERPTNAVETYDARADQWVNITSEHTSPLAYHGIAYLKGYIYVIGGFDSVDCLSSVKRFDPIEKRWQEVAPMHWQRCYVSVTVLDDNIYAMGGFDGHVRLNTAERYEPEANQWKMIAHMHEQRSDASATTLHGKVYVCGGFNGSECLITAEVYNATANQWTFIAPMTTRRSGLGVVAYGNEVYAVGGFNGFIQLWSAEVYNPAANTWRRISSMLGPRSNFGIEVLEDRLFVVGGFNGFTTIFNTEYYDRSTNEWYNVHDMGVHRSALSCSIVPGLPNVEEFAAKRG</sequence>
<name>A0A7K9EVQ7_BARMA</name>
<feature type="non-terminal residue" evidence="4">
    <location>
        <position position="581"/>
    </location>
</feature>
<keyword evidence="2" id="KW-0677">Repeat</keyword>
<evidence type="ECO:0000313" key="4">
    <source>
        <dbReference type="EMBL" id="NXG80906.1"/>
    </source>
</evidence>
<dbReference type="EMBL" id="VWZK01022063">
    <property type="protein sequence ID" value="NXG80906.1"/>
    <property type="molecule type" value="Genomic_DNA"/>
</dbReference>
<organism evidence="4 5">
    <name type="scientific">Baryphthengus martii</name>
    <name type="common">Rufous motmot</name>
    <dbReference type="NCBI Taxonomy" id="176943"/>
    <lineage>
        <taxon>Eukaryota</taxon>
        <taxon>Metazoa</taxon>
        <taxon>Chordata</taxon>
        <taxon>Craniata</taxon>
        <taxon>Vertebrata</taxon>
        <taxon>Euteleostomi</taxon>
        <taxon>Archelosauria</taxon>
        <taxon>Archosauria</taxon>
        <taxon>Dinosauria</taxon>
        <taxon>Saurischia</taxon>
        <taxon>Theropoda</taxon>
        <taxon>Coelurosauria</taxon>
        <taxon>Aves</taxon>
        <taxon>Neognathae</taxon>
        <taxon>Neoaves</taxon>
        <taxon>Telluraves</taxon>
        <taxon>Coraciimorphae</taxon>
        <taxon>Coraciiformes</taxon>
        <taxon>Momotidae</taxon>
        <taxon>Baryphthengus</taxon>
    </lineage>
</organism>
<dbReference type="SMART" id="SM00225">
    <property type="entry name" value="BTB"/>
    <property type="match status" value="1"/>
</dbReference>
<comment type="caution">
    <text evidence="4">The sequence shown here is derived from an EMBL/GenBank/DDBJ whole genome shotgun (WGS) entry which is preliminary data.</text>
</comment>
<dbReference type="InterPro" id="IPR017096">
    <property type="entry name" value="BTB-kelch_protein"/>
</dbReference>
<dbReference type="InterPro" id="IPR015915">
    <property type="entry name" value="Kelch-typ_b-propeller"/>
</dbReference>
<dbReference type="SUPFAM" id="SSF54695">
    <property type="entry name" value="POZ domain"/>
    <property type="match status" value="1"/>
</dbReference>
<dbReference type="CDD" id="cd18450">
    <property type="entry name" value="BACK_KLHL10"/>
    <property type="match status" value="1"/>
</dbReference>
<keyword evidence="5" id="KW-1185">Reference proteome</keyword>
<dbReference type="PROSITE" id="PS50097">
    <property type="entry name" value="BTB"/>
    <property type="match status" value="1"/>
</dbReference>
<dbReference type="Gene3D" id="2.120.10.80">
    <property type="entry name" value="Kelch-type beta propeller"/>
    <property type="match status" value="1"/>
</dbReference>